<accession>A0A0U0ZK67</accession>
<evidence type="ECO:0000256" key="2">
    <source>
        <dbReference type="ARBA" id="ARBA00007531"/>
    </source>
</evidence>
<dbReference type="Proteomes" id="UP000045782">
    <property type="component" value="Unassembled WGS sequence"/>
</dbReference>
<name>A0A0U0ZK67_9MYCO</name>
<dbReference type="EMBL" id="CSWP01000003">
    <property type="protein sequence ID" value="CPV46554.1"/>
    <property type="molecule type" value="Genomic_DNA"/>
</dbReference>
<evidence type="ECO:0000256" key="4">
    <source>
        <dbReference type="ARBA" id="ARBA00022692"/>
    </source>
</evidence>
<comment type="subcellular location">
    <subcellularLocation>
        <location evidence="1">Cell membrane</location>
    </subcellularLocation>
</comment>
<dbReference type="Pfam" id="PF05423">
    <property type="entry name" value="Mycobact_memb"/>
    <property type="match status" value="1"/>
</dbReference>
<dbReference type="InterPro" id="IPR038468">
    <property type="entry name" value="MmpS_C"/>
</dbReference>
<keyword evidence="6" id="KW-0472">Membrane</keyword>
<evidence type="ECO:0000313" key="7">
    <source>
        <dbReference type="EMBL" id="CPV46554.1"/>
    </source>
</evidence>
<reference evidence="7 8" key="1">
    <citation type="submission" date="2015-03" db="EMBL/GenBank/DDBJ databases">
        <authorList>
            <person name="Murphy D."/>
        </authorList>
    </citation>
    <scope>NUCLEOTIDE SEQUENCE [LARGE SCALE GENOMIC DNA]</scope>
    <source>
        <strain evidence="7 8">PAP088</strain>
    </source>
</reference>
<comment type="similarity">
    <text evidence="2">Belongs to the MmpS family.</text>
</comment>
<dbReference type="InterPro" id="IPR008693">
    <property type="entry name" value="MmpS"/>
</dbReference>
<gene>
    <name evidence="7" type="ORF">ERS075579_01770</name>
</gene>
<evidence type="ECO:0000313" key="8">
    <source>
        <dbReference type="Proteomes" id="UP000045782"/>
    </source>
</evidence>
<proteinExistence type="inferred from homology"/>
<dbReference type="Gene3D" id="2.60.40.2880">
    <property type="entry name" value="MmpS1-5, C-terminal soluble domain"/>
    <property type="match status" value="1"/>
</dbReference>
<evidence type="ECO:0000256" key="6">
    <source>
        <dbReference type="ARBA" id="ARBA00023136"/>
    </source>
</evidence>
<keyword evidence="3" id="KW-1003">Cell membrane</keyword>
<evidence type="ECO:0000256" key="1">
    <source>
        <dbReference type="ARBA" id="ARBA00004236"/>
    </source>
</evidence>
<keyword evidence="4" id="KW-0812">Transmembrane</keyword>
<keyword evidence="5" id="KW-1133">Transmembrane helix</keyword>
<dbReference type="GO" id="GO:0005886">
    <property type="term" value="C:plasma membrane"/>
    <property type="evidence" value="ECO:0007669"/>
    <property type="project" value="UniProtKB-SubCell"/>
</dbReference>
<protein>
    <submittedName>
        <fullName evidence="7">Putative membrane protein, MmpS</fullName>
    </submittedName>
</protein>
<evidence type="ECO:0000256" key="5">
    <source>
        <dbReference type="ARBA" id="ARBA00022989"/>
    </source>
</evidence>
<organism evidence="7 8">
    <name type="scientific">Mycobacteroides abscessus</name>
    <dbReference type="NCBI Taxonomy" id="36809"/>
    <lineage>
        <taxon>Bacteria</taxon>
        <taxon>Bacillati</taxon>
        <taxon>Actinomycetota</taxon>
        <taxon>Actinomycetes</taxon>
        <taxon>Mycobacteriales</taxon>
        <taxon>Mycobacteriaceae</taxon>
        <taxon>Mycobacteroides</taxon>
    </lineage>
</organism>
<sequence>MCIKADTKKDHTDACRRWPRFHSYHTPYRICAAGDACGVIYVNTLGGMVFVRHSPRVYRRKLVETMRTTTASVLERAWVPVVVACAVGLGAIAVTNLRGAFGSEPIFSATGTSAEPLASSTIKHVRYEVYGPSTATGAVSYLDKDARSQHIDFTSLPWTHTIETSAPAVIASVVAQGNSPSLGCRISVNGRVQDEQSTEGHRAQTSCLVKAA</sequence>
<evidence type="ECO:0000256" key="3">
    <source>
        <dbReference type="ARBA" id="ARBA00022475"/>
    </source>
</evidence>
<dbReference type="AlphaFoldDB" id="A0A0U0ZK67"/>